<evidence type="ECO:0000313" key="1">
    <source>
        <dbReference type="EMBL" id="CAN97253.1"/>
    </source>
</evidence>
<proteinExistence type="predicted"/>
<sequence>MAEQIARAFEDFVAAELTARPILLAFDDLRWGDLPSVRLLGEALRGLEDRPLFVLALGRPEVHERFPGL</sequence>
<evidence type="ECO:0000313" key="2">
    <source>
        <dbReference type="Proteomes" id="UP000002139"/>
    </source>
</evidence>
<dbReference type="EMBL" id="AM746676">
    <property type="protein sequence ID" value="CAN97253.1"/>
    <property type="molecule type" value="Genomic_DNA"/>
</dbReference>
<dbReference type="RefSeq" id="WP_012239692.1">
    <property type="nucleotide sequence ID" value="NC_010162.1"/>
</dbReference>
<dbReference type="Proteomes" id="UP000002139">
    <property type="component" value="Chromosome"/>
</dbReference>
<dbReference type="KEGG" id="scl:sce7084"/>
<dbReference type="HOGENOM" id="CLU_2773712_0_0_7"/>
<dbReference type="OrthoDB" id="3178131at2"/>
<dbReference type="BioCyc" id="SCEL448385:SCE_RS36330-MONOMER"/>
<gene>
    <name evidence="1" type="ordered locus">sce7084</name>
</gene>
<organism evidence="1 2">
    <name type="scientific">Sorangium cellulosum (strain So ce56)</name>
    <name type="common">Polyangium cellulosum (strain So ce56)</name>
    <dbReference type="NCBI Taxonomy" id="448385"/>
    <lineage>
        <taxon>Bacteria</taxon>
        <taxon>Pseudomonadati</taxon>
        <taxon>Myxococcota</taxon>
        <taxon>Polyangia</taxon>
        <taxon>Polyangiales</taxon>
        <taxon>Polyangiaceae</taxon>
        <taxon>Sorangium</taxon>
    </lineage>
</organism>
<evidence type="ECO:0008006" key="3">
    <source>
        <dbReference type="Google" id="ProtNLM"/>
    </source>
</evidence>
<protein>
    <recommendedName>
        <fullName evidence="3">Orc1-like AAA ATPase domain-containing protein</fullName>
    </recommendedName>
</protein>
<name>A9GYK3_SORC5</name>
<accession>A9GYK3</accession>
<keyword evidence="2" id="KW-1185">Reference proteome</keyword>
<dbReference type="eggNOG" id="COG3899">
    <property type="taxonomic scope" value="Bacteria"/>
</dbReference>
<dbReference type="AlphaFoldDB" id="A9GYK3"/>
<reference evidence="1 2" key="1">
    <citation type="journal article" date="2007" name="Nat. Biotechnol.">
        <title>Complete genome sequence of the myxobacterium Sorangium cellulosum.</title>
        <authorList>
            <person name="Schneiker S."/>
            <person name="Perlova O."/>
            <person name="Kaiser O."/>
            <person name="Gerth K."/>
            <person name="Alici A."/>
            <person name="Altmeyer M.O."/>
            <person name="Bartels D."/>
            <person name="Bekel T."/>
            <person name="Beyer S."/>
            <person name="Bode E."/>
            <person name="Bode H.B."/>
            <person name="Bolten C.J."/>
            <person name="Choudhuri J.V."/>
            <person name="Doss S."/>
            <person name="Elnakady Y.A."/>
            <person name="Frank B."/>
            <person name="Gaigalat L."/>
            <person name="Goesmann A."/>
            <person name="Groeger C."/>
            <person name="Gross F."/>
            <person name="Jelsbak L."/>
            <person name="Jelsbak L."/>
            <person name="Kalinowski J."/>
            <person name="Kegler C."/>
            <person name="Knauber T."/>
            <person name="Konietzny S."/>
            <person name="Kopp M."/>
            <person name="Krause L."/>
            <person name="Krug D."/>
            <person name="Linke B."/>
            <person name="Mahmud T."/>
            <person name="Martinez-Arias R."/>
            <person name="McHardy A.C."/>
            <person name="Merai M."/>
            <person name="Meyer F."/>
            <person name="Mormann S."/>
            <person name="Munoz-Dorado J."/>
            <person name="Perez J."/>
            <person name="Pradella S."/>
            <person name="Rachid S."/>
            <person name="Raddatz G."/>
            <person name="Rosenau F."/>
            <person name="Rueckert C."/>
            <person name="Sasse F."/>
            <person name="Scharfe M."/>
            <person name="Schuster S.C."/>
            <person name="Suen G."/>
            <person name="Treuner-Lange A."/>
            <person name="Velicer G.J."/>
            <person name="Vorholter F.-J."/>
            <person name="Weissman K.J."/>
            <person name="Welch R.D."/>
            <person name="Wenzel S.C."/>
            <person name="Whitworth D.E."/>
            <person name="Wilhelm S."/>
            <person name="Wittmann C."/>
            <person name="Bloecker H."/>
            <person name="Puehler A."/>
            <person name="Mueller R."/>
        </authorList>
    </citation>
    <scope>NUCLEOTIDE SEQUENCE [LARGE SCALE GENOMIC DNA]</scope>
    <source>
        <strain evidence="2">So ce56</strain>
    </source>
</reference>